<keyword evidence="3" id="KW-0809">Transit peptide</keyword>
<evidence type="ECO:0000313" key="6">
    <source>
        <dbReference type="Proteomes" id="UP001165160"/>
    </source>
</evidence>
<dbReference type="Pfam" id="PF06644">
    <property type="entry name" value="ATP11"/>
    <property type="match status" value="1"/>
</dbReference>
<dbReference type="PANTHER" id="PTHR13126">
    <property type="entry name" value="CHAPERONE ATP11"/>
    <property type="match status" value="1"/>
</dbReference>
<organism evidence="5 6">
    <name type="scientific">Triparma verrucosa</name>
    <dbReference type="NCBI Taxonomy" id="1606542"/>
    <lineage>
        <taxon>Eukaryota</taxon>
        <taxon>Sar</taxon>
        <taxon>Stramenopiles</taxon>
        <taxon>Ochrophyta</taxon>
        <taxon>Bolidophyceae</taxon>
        <taxon>Parmales</taxon>
        <taxon>Triparmaceae</taxon>
        <taxon>Triparma</taxon>
    </lineage>
</organism>
<name>A0A9W7C340_9STRA</name>
<evidence type="ECO:0000313" key="5">
    <source>
        <dbReference type="EMBL" id="GMI01895.1"/>
    </source>
</evidence>
<gene>
    <name evidence="5" type="ORF">TrVE_jg4637</name>
</gene>
<protein>
    <submittedName>
        <fullName evidence="5">Uncharacterized protein</fullName>
    </submittedName>
</protein>
<accession>A0A9W7C340</accession>
<dbReference type="PANTHER" id="PTHR13126:SF0">
    <property type="entry name" value="ATP SYNTHASE MITOCHONDRIAL F1 COMPLEX ASSEMBLY FACTOR 1"/>
    <property type="match status" value="1"/>
</dbReference>
<sequence>MSGFNFVGPKDLDNILDPEACKDLPGDELAMVWKEWHKDKEGQLGWVVEGGVGKSVLESARDKNGKFFIVPIFDTPTLNNNGGGVGDVEDCYGTTPANAGYYNLIVQFFPDSHFVVAPLDAYQQNPAEAQPVLSFSVFEDYIDSRNMCLVRADVIAKNLKEEDARKVISMCIKNWEGGGGNDFVDKFNNSPAEFDFDQYLKSAREEWFGMK</sequence>
<comment type="subcellular location">
    <subcellularLocation>
        <location evidence="1">Mitochondrion</location>
    </subcellularLocation>
</comment>
<keyword evidence="4" id="KW-0496">Mitochondrion</keyword>
<dbReference type="AlphaFoldDB" id="A0A9W7C340"/>
<evidence type="ECO:0000256" key="4">
    <source>
        <dbReference type="ARBA" id="ARBA00023128"/>
    </source>
</evidence>
<proteinExistence type="inferred from homology"/>
<comment type="similarity">
    <text evidence="2">Belongs to the ATP11 family.</text>
</comment>
<dbReference type="GO" id="GO:0005739">
    <property type="term" value="C:mitochondrion"/>
    <property type="evidence" value="ECO:0007669"/>
    <property type="project" value="UniProtKB-SubCell"/>
</dbReference>
<dbReference type="InterPro" id="IPR010591">
    <property type="entry name" value="ATP11"/>
</dbReference>
<evidence type="ECO:0000256" key="3">
    <source>
        <dbReference type="ARBA" id="ARBA00022946"/>
    </source>
</evidence>
<dbReference type="GO" id="GO:0033615">
    <property type="term" value="P:mitochondrial proton-transporting ATP synthase complex assembly"/>
    <property type="evidence" value="ECO:0007669"/>
    <property type="project" value="TreeGrafter"/>
</dbReference>
<keyword evidence="6" id="KW-1185">Reference proteome</keyword>
<evidence type="ECO:0000256" key="1">
    <source>
        <dbReference type="ARBA" id="ARBA00004173"/>
    </source>
</evidence>
<comment type="caution">
    <text evidence="5">The sequence shown here is derived from an EMBL/GenBank/DDBJ whole genome shotgun (WGS) entry which is preliminary data.</text>
</comment>
<reference evidence="6" key="1">
    <citation type="journal article" date="2023" name="Commun. Biol.">
        <title>Genome analysis of Parmales, the sister group of diatoms, reveals the evolutionary specialization of diatoms from phago-mixotrophs to photoautotrophs.</title>
        <authorList>
            <person name="Ban H."/>
            <person name="Sato S."/>
            <person name="Yoshikawa S."/>
            <person name="Yamada K."/>
            <person name="Nakamura Y."/>
            <person name="Ichinomiya M."/>
            <person name="Sato N."/>
            <person name="Blanc-Mathieu R."/>
            <person name="Endo H."/>
            <person name="Kuwata A."/>
            <person name="Ogata H."/>
        </authorList>
    </citation>
    <scope>NUCLEOTIDE SEQUENCE [LARGE SCALE GENOMIC DNA]</scope>
    <source>
        <strain evidence="6">NIES 3699</strain>
    </source>
</reference>
<dbReference type="EMBL" id="BRXX01000272">
    <property type="protein sequence ID" value="GMI01895.1"/>
    <property type="molecule type" value="Genomic_DNA"/>
</dbReference>
<evidence type="ECO:0000256" key="2">
    <source>
        <dbReference type="ARBA" id="ARBA00009116"/>
    </source>
</evidence>
<dbReference type="Proteomes" id="UP001165160">
    <property type="component" value="Unassembled WGS sequence"/>
</dbReference>